<evidence type="ECO:0000313" key="3">
    <source>
        <dbReference type="EMBL" id="MEQ2217885.1"/>
    </source>
</evidence>
<reference evidence="3 4" key="1">
    <citation type="submission" date="2021-06" db="EMBL/GenBank/DDBJ databases">
        <authorList>
            <person name="Palmer J.M."/>
        </authorList>
    </citation>
    <scope>NUCLEOTIDE SEQUENCE [LARGE SCALE GENOMIC DNA]</scope>
    <source>
        <strain evidence="3 4">XC_2019</strain>
        <tissue evidence="3">Muscle</tissue>
    </source>
</reference>
<proteinExistence type="predicted"/>
<evidence type="ECO:0000259" key="1">
    <source>
        <dbReference type="Pfam" id="PF12333"/>
    </source>
</evidence>
<evidence type="ECO:0000313" key="4">
    <source>
        <dbReference type="Proteomes" id="UP001434883"/>
    </source>
</evidence>
<gene>
    <name evidence="3" type="ORF">XENOCAPTIV_025474</name>
</gene>
<dbReference type="Pfam" id="PF12333">
    <property type="entry name" value="Ipi1_N"/>
    <property type="match status" value="1"/>
</dbReference>
<protein>
    <submittedName>
        <fullName evidence="3">Uncharacterized protein</fullName>
    </submittedName>
</protein>
<accession>A0ABV0SBF9</accession>
<name>A0ABV0SBF9_9TELE</name>
<keyword evidence="4" id="KW-1185">Reference proteome</keyword>
<comment type="caution">
    <text evidence="3">The sequence shown here is derived from an EMBL/GenBank/DDBJ whole genome shotgun (WGS) entry which is preliminary data.</text>
</comment>
<feature type="domain" description="TEX10-like TPR repeats" evidence="2">
    <location>
        <begin position="147"/>
        <end position="266"/>
    </location>
</feature>
<dbReference type="Proteomes" id="UP001434883">
    <property type="component" value="Unassembled WGS sequence"/>
</dbReference>
<feature type="domain" description="Pre-rRNA-processing protein Ipi1 N-terminal" evidence="1">
    <location>
        <begin position="1"/>
        <end position="63"/>
    </location>
</feature>
<dbReference type="EMBL" id="JAHRIN010076235">
    <property type="protein sequence ID" value="MEQ2217885.1"/>
    <property type="molecule type" value="Genomic_DNA"/>
</dbReference>
<organism evidence="3 4">
    <name type="scientific">Xenoophorus captivus</name>
    <dbReference type="NCBI Taxonomy" id="1517983"/>
    <lineage>
        <taxon>Eukaryota</taxon>
        <taxon>Metazoa</taxon>
        <taxon>Chordata</taxon>
        <taxon>Craniata</taxon>
        <taxon>Vertebrata</taxon>
        <taxon>Euteleostomi</taxon>
        <taxon>Actinopterygii</taxon>
        <taxon>Neopterygii</taxon>
        <taxon>Teleostei</taxon>
        <taxon>Neoteleostei</taxon>
        <taxon>Acanthomorphata</taxon>
        <taxon>Ovalentaria</taxon>
        <taxon>Atherinomorphae</taxon>
        <taxon>Cyprinodontiformes</taxon>
        <taxon>Goodeidae</taxon>
        <taxon>Xenoophorus</taxon>
    </lineage>
</organism>
<dbReference type="Pfam" id="PF25781">
    <property type="entry name" value="TPR_TEX10"/>
    <property type="match status" value="1"/>
</dbReference>
<evidence type="ECO:0000259" key="2">
    <source>
        <dbReference type="Pfam" id="PF25781"/>
    </source>
</evidence>
<dbReference type="InterPro" id="IPR024679">
    <property type="entry name" value="Ipi1_N"/>
</dbReference>
<dbReference type="InterPro" id="IPR057949">
    <property type="entry name" value="TPR_TEX10"/>
</dbReference>
<sequence>MTHIEPGIQEDAMNVLDIFLEHYPSLLASRPAVLLTNFLELISHRQSSGGPRKAQDARGRTWTLSVHPDRSMTSQQLGNFLQAVVEERPTEEGDLSVRTEGSFAGTLVPLLLEVWVEACAGDCTWNTTEGAYLLTPDAMSVMFQVLSILQLLRKLPTQRENLDALMLILCKWRLFSTGLGVYCLRRYLIVFPRSSLSGWSAGSQEAALQDVDYISFLFSTLTGFSSEHLSALQEDETALLPSPLSPLCLYQTPLEQFTHHWDIVEVRTLLSQSPSCT</sequence>